<comment type="caution">
    <text evidence="1">The sequence shown here is derived from an EMBL/GenBank/DDBJ whole genome shotgun (WGS) entry which is preliminary data.</text>
</comment>
<dbReference type="OrthoDB" id="677501at2"/>
<dbReference type="EMBL" id="WRXO01000013">
    <property type="protein sequence ID" value="MVT44861.1"/>
    <property type="molecule type" value="Genomic_DNA"/>
</dbReference>
<accession>A0A6N8JK92</accession>
<evidence type="ECO:0000313" key="1">
    <source>
        <dbReference type="EMBL" id="MVT44861.1"/>
    </source>
</evidence>
<proteinExistence type="predicted"/>
<name>A0A6N8JK92_9BACT</name>
<gene>
    <name evidence="1" type="ORF">GO495_29990</name>
</gene>
<organism evidence="1 2">
    <name type="scientific">Chitinophaga oryziterrae</name>
    <dbReference type="NCBI Taxonomy" id="1031224"/>
    <lineage>
        <taxon>Bacteria</taxon>
        <taxon>Pseudomonadati</taxon>
        <taxon>Bacteroidota</taxon>
        <taxon>Chitinophagia</taxon>
        <taxon>Chitinophagales</taxon>
        <taxon>Chitinophagaceae</taxon>
        <taxon>Chitinophaga</taxon>
    </lineage>
</organism>
<protein>
    <submittedName>
        <fullName evidence="1">Uncharacterized protein</fullName>
    </submittedName>
</protein>
<sequence>MATKLIYIFLLLVIPANVFSQVLPKLTITASRFGKDSVSLEIKNNTQTSSLRFSIYKQVSYGKKWETNVYDVFCNPSNPSTSILMIPPGEVLNLNIYSDGVLYTTGGSEKTGKRIVKIVMYRYLLKASIEGDDDKICYYYSNKVP</sequence>
<keyword evidence="2" id="KW-1185">Reference proteome</keyword>
<dbReference type="AlphaFoldDB" id="A0A6N8JK92"/>
<dbReference type="RefSeq" id="WP_157303649.1">
    <property type="nucleotide sequence ID" value="NZ_BAAAZB010000005.1"/>
</dbReference>
<evidence type="ECO:0000313" key="2">
    <source>
        <dbReference type="Proteomes" id="UP000468388"/>
    </source>
</evidence>
<reference evidence="1 2" key="1">
    <citation type="submission" date="2019-12" db="EMBL/GenBank/DDBJ databases">
        <title>The draft genomic sequence of strain Chitinophaga oryziterrae JCM 16595.</title>
        <authorList>
            <person name="Zhang X."/>
        </authorList>
    </citation>
    <scope>NUCLEOTIDE SEQUENCE [LARGE SCALE GENOMIC DNA]</scope>
    <source>
        <strain evidence="1 2">JCM 16595</strain>
    </source>
</reference>
<dbReference type="Proteomes" id="UP000468388">
    <property type="component" value="Unassembled WGS sequence"/>
</dbReference>